<name>A0A1J1I3W8_9DIPT</name>
<evidence type="ECO:0000313" key="2">
    <source>
        <dbReference type="Proteomes" id="UP000183832"/>
    </source>
</evidence>
<gene>
    <name evidence="1" type="ORF">CLUMA_CG008383</name>
</gene>
<sequence length="74" mass="8746">MKDFALTPTKIMKFLSFILQTDEKQEPKRNYDMHINKAMENNFLLKLIADGDVTRDYVSNEIQFPRHKISLSIN</sequence>
<keyword evidence="2" id="KW-1185">Reference proteome</keyword>
<dbReference type="AlphaFoldDB" id="A0A1J1I3W8"/>
<reference evidence="1 2" key="1">
    <citation type="submission" date="2015-04" db="EMBL/GenBank/DDBJ databases">
        <authorList>
            <person name="Syromyatnikov M.Y."/>
            <person name="Popov V.N."/>
        </authorList>
    </citation>
    <scope>NUCLEOTIDE SEQUENCE [LARGE SCALE GENOMIC DNA]</scope>
</reference>
<proteinExistence type="predicted"/>
<dbReference type="EMBL" id="CVRI01000040">
    <property type="protein sequence ID" value="CRK94891.1"/>
    <property type="molecule type" value="Genomic_DNA"/>
</dbReference>
<organism evidence="1 2">
    <name type="scientific">Clunio marinus</name>
    <dbReference type="NCBI Taxonomy" id="568069"/>
    <lineage>
        <taxon>Eukaryota</taxon>
        <taxon>Metazoa</taxon>
        <taxon>Ecdysozoa</taxon>
        <taxon>Arthropoda</taxon>
        <taxon>Hexapoda</taxon>
        <taxon>Insecta</taxon>
        <taxon>Pterygota</taxon>
        <taxon>Neoptera</taxon>
        <taxon>Endopterygota</taxon>
        <taxon>Diptera</taxon>
        <taxon>Nematocera</taxon>
        <taxon>Chironomoidea</taxon>
        <taxon>Chironomidae</taxon>
        <taxon>Clunio</taxon>
    </lineage>
</organism>
<protein>
    <submittedName>
        <fullName evidence="1">CLUMA_CG008383, isoform A</fullName>
    </submittedName>
</protein>
<accession>A0A1J1I3W8</accession>
<dbReference type="Proteomes" id="UP000183832">
    <property type="component" value="Unassembled WGS sequence"/>
</dbReference>
<evidence type="ECO:0000313" key="1">
    <source>
        <dbReference type="EMBL" id="CRK94891.1"/>
    </source>
</evidence>